<dbReference type="AlphaFoldDB" id="A0A2U9B9W3"/>
<accession>A0A2U9B9W3</accession>
<gene>
    <name evidence="2" type="ORF">SMAX5B_020018</name>
</gene>
<evidence type="ECO:0000313" key="2">
    <source>
        <dbReference type="EMBL" id="AWP00589.1"/>
    </source>
</evidence>
<protein>
    <submittedName>
        <fullName evidence="2">Uncharacterized protein</fullName>
    </submittedName>
</protein>
<name>A0A2U9B9W3_SCOMX</name>
<keyword evidence="3" id="KW-1185">Reference proteome</keyword>
<feature type="region of interest" description="Disordered" evidence="1">
    <location>
        <begin position="14"/>
        <end position="41"/>
    </location>
</feature>
<organism evidence="2 3">
    <name type="scientific">Scophthalmus maximus</name>
    <name type="common">Turbot</name>
    <name type="synonym">Psetta maxima</name>
    <dbReference type="NCBI Taxonomy" id="52904"/>
    <lineage>
        <taxon>Eukaryota</taxon>
        <taxon>Metazoa</taxon>
        <taxon>Chordata</taxon>
        <taxon>Craniata</taxon>
        <taxon>Vertebrata</taxon>
        <taxon>Euteleostomi</taxon>
        <taxon>Actinopterygii</taxon>
        <taxon>Neopterygii</taxon>
        <taxon>Teleostei</taxon>
        <taxon>Neoteleostei</taxon>
        <taxon>Acanthomorphata</taxon>
        <taxon>Carangaria</taxon>
        <taxon>Pleuronectiformes</taxon>
        <taxon>Pleuronectoidei</taxon>
        <taxon>Scophthalmidae</taxon>
        <taxon>Scophthalmus</taxon>
    </lineage>
</organism>
<evidence type="ECO:0000313" key="3">
    <source>
        <dbReference type="Proteomes" id="UP000246464"/>
    </source>
</evidence>
<proteinExistence type="predicted"/>
<dbReference type="EMBL" id="CP026246">
    <property type="protein sequence ID" value="AWP00589.1"/>
    <property type="molecule type" value="Genomic_DNA"/>
</dbReference>
<dbReference type="Proteomes" id="UP000246464">
    <property type="component" value="Chromosome 4"/>
</dbReference>
<sequence>MLLNTIYAIIGHRVPQTPGGEQKPLLSEDPELHAGQPEADCYDFPKAATREPAKRPTKAGKSGFYISGRLTVLSTESSSGATKLS</sequence>
<reference evidence="2 3" key="1">
    <citation type="submission" date="2017-12" db="EMBL/GenBank/DDBJ databases">
        <title>Integrating genomic resources of turbot (Scophthalmus maximus) in depth evaluation of genetic and physical mapping variation across individuals.</title>
        <authorList>
            <person name="Martinez P."/>
        </authorList>
    </citation>
    <scope>NUCLEOTIDE SEQUENCE [LARGE SCALE GENOMIC DNA]</scope>
</reference>
<evidence type="ECO:0000256" key="1">
    <source>
        <dbReference type="SAM" id="MobiDB-lite"/>
    </source>
</evidence>